<evidence type="ECO:0000256" key="4">
    <source>
        <dbReference type="ARBA" id="ARBA00022927"/>
    </source>
</evidence>
<dbReference type="AlphaFoldDB" id="A0A4Q9L3X4"/>
<name>A0A4Q9L3X4_9MICR</name>
<feature type="compositionally biased region" description="Polar residues" evidence="5">
    <location>
        <begin position="655"/>
        <end position="685"/>
    </location>
</feature>
<dbReference type="PANTHER" id="PTHR13923">
    <property type="entry name" value="SEC31-RELATED PROTEIN"/>
    <property type="match status" value="1"/>
</dbReference>
<evidence type="ECO:0008006" key="8">
    <source>
        <dbReference type="Google" id="ProtNLM"/>
    </source>
</evidence>
<keyword evidence="2" id="KW-0853">WD repeat</keyword>
<feature type="compositionally biased region" description="Basic and acidic residues" evidence="5">
    <location>
        <begin position="631"/>
        <end position="643"/>
    </location>
</feature>
<dbReference type="PANTHER" id="PTHR13923:SF11">
    <property type="entry name" value="SECRETORY 31, ISOFORM D"/>
    <property type="match status" value="1"/>
</dbReference>
<dbReference type="Proteomes" id="UP000292362">
    <property type="component" value="Unassembled WGS sequence"/>
</dbReference>
<dbReference type="GO" id="GO:0015031">
    <property type="term" value="P:protein transport"/>
    <property type="evidence" value="ECO:0007669"/>
    <property type="project" value="UniProtKB-KW"/>
</dbReference>
<proteinExistence type="predicted"/>
<evidence type="ECO:0000313" key="7">
    <source>
        <dbReference type="Proteomes" id="UP000292362"/>
    </source>
</evidence>
<gene>
    <name evidence="6" type="ORF">CWI37_0695p0020</name>
</gene>
<feature type="region of interest" description="Disordered" evidence="5">
    <location>
        <begin position="624"/>
        <end position="643"/>
    </location>
</feature>
<dbReference type="EMBL" id="PITJ01000695">
    <property type="protein sequence ID" value="TBU01501.1"/>
    <property type="molecule type" value="Genomic_DNA"/>
</dbReference>
<dbReference type="GO" id="GO:0007029">
    <property type="term" value="P:endoplasmic reticulum organization"/>
    <property type="evidence" value="ECO:0007669"/>
    <property type="project" value="TreeGrafter"/>
</dbReference>
<reference evidence="6 7" key="1">
    <citation type="submission" date="2017-12" db="EMBL/GenBank/DDBJ databases">
        <authorList>
            <person name="Pombert J.-F."/>
            <person name="Haag K.L."/>
            <person name="Ebert D."/>
        </authorList>
    </citation>
    <scope>NUCLEOTIDE SEQUENCE [LARGE SCALE GENOMIC DNA]</scope>
    <source>
        <strain evidence="6">FI-OER-3-3</strain>
    </source>
</reference>
<feature type="compositionally biased region" description="Low complexity" evidence="5">
    <location>
        <begin position="1000"/>
        <end position="1021"/>
    </location>
</feature>
<feature type="compositionally biased region" description="Polar residues" evidence="5">
    <location>
        <begin position="450"/>
        <end position="460"/>
    </location>
</feature>
<feature type="region of interest" description="Disordered" evidence="5">
    <location>
        <begin position="973"/>
        <end position="1021"/>
    </location>
</feature>
<feature type="compositionally biased region" description="Low complexity" evidence="5">
    <location>
        <begin position="919"/>
        <end position="931"/>
    </location>
</feature>
<keyword evidence="3" id="KW-0677">Repeat</keyword>
<dbReference type="SUPFAM" id="SSF50978">
    <property type="entry name" value="WD40 repeat-like"/>
    <property type="match status" value="1"/>
</dbReference>
<feature type="compositionally biased region" description="Basic and acidic residues" evidence="5">
    <location>
        <begin position="407"/>
        <end position="449"/>
    </location>
</feature>
<feature type="compositionally biased region" description="Polar residues" evidence="5">
    <location>
        <begin position="938"/>
        <end position="955"/>
    </location>
</feature>
<feature type="compositionally biased region" description="Polar residues" evidence="5">
    <location>
        <begin position="476"/>
        <end position="486"/>
    </location>
</feature>
<dbReference type="GO" id="GO:0070971">
    <property type="term" value="C:endoplasmic reticulum exit site"/>
    <property type="evidence" value="ECO:0007669"/>
    <property type="project" value="TreeGrafter"/>
</dbReference>
<evidence type="ECO:0000256" key="5">
    <source>
        <dbReference type="SAM" id="MobiDB-lite"/>
    </source>
</evidence>
<dbReference type="GO" id="GO:0090110">
    <property type="term" value="P:COPII-coated vesicle cargo loading"/>
    <property type="evidence" value="ECO:0007669"/>
    <property type="project" value="TreeGrafter"/>
</dbReference>
<feature type="compositionally biased region" description="Pro residues" evidence="5">
    <location>
        <begin position="833"/>
        <end position="845"/>
    </location>
</feature>
<feature type="compositionally biased region" description="Low complexity" evidence="5">
    <location>
        <begin position="864"/>
        <end position="884"/>
    </location>
</feature>
<dbReference type="Gene3D" id="2.130.10.10">
    <property type="entry name" value="YVTN repeat-like/Quinoprotein amine dehydrogenase"/>
    <property type="match status" value="1"/>
</dbReference>
<feature type="region of interest" description="Disordered" evidence="5">
    <location>
        <begin position="821"/>
        <end position="958"/>
    </location>
</feature>
<feature type="region of interest" description="Disordered" evidence="5">
    <location>
        <begin position="407"/>
        <end position="486"/>
    </location>
</feature>
<keyword evidence="1" id="KW-0813">Transport</keyword>
<feature type="compositionally biased region" description="Polar residues" evidence="5">
    <location>
        <begin position="904"/>
        <end position="918"/>
    </location>
</feature>
<dbReference type="InterPro" id="IPR040251">
    <property type="entry name" value="SEC31-like"/>
</dbReference>
<feature type="region of interest" description="Disordered" evidence="5">
    <location>
        <begin position="652"/>
        <end position="685"/>
    </location>
</feature>
<dbReference type="GO" id="GO:0005198">
    <property type="term" value="F:structural molecule activity"/>
    <property type="evidence" value="ECO:0007669"/>
    <property type="project" value="TreeGrafter"/>
</dbReference>
<evidence type="ECO:0000313" key="6">
    <source>
        <dbReference type="EMBL" id="TBU01501.1"/>
    </source>
</evidence>
<evidence type="ECO:0000256" key="1">
    <source>
        <dbReference type="ARBA" id="ARBA00022448"/>
    </source>
</evidence>
<comment type="caution">
    <text evidence="6">The sequence shown here is derived from an EMBL/GenBank/DDBJ whole genome shotgun (WGS) entry which is preliminary data.</text>
</comment>
<sequence>MLLNKRCIVSFSSFSPTAVLATKSRTFDPSFSSCSDISLHNYKTNKTTTLDQDLRFNTVLWCESPSYSFLSAGQENGTFQIFKHYDDTLHPYYTNSTHLTGDITGMSYNHSKHLLSIGGSSSKIILYDINTPDKPFLAPQIKPDTFHISSLSFNPKVSHILCAGTTTGSIVVLDLRQKKEVLRISHPHLQHITQILWHPLSTTSILASSPTSILSFDLSTDTTTTLVTTKYLNTFSIHNSNSDNPFLLYTTPTSITTQPLSISTNNSNSNNINIPFTTSSNNISDLQLSTYTPLLSSISYTDGKTLLTNILNIHNTPYITPYNNSNLTVTSYNLYSYNNKCYNIYKLPKIYMSSDINKNTLIYRIYSIMVDSDKGSNVLDKGKGLCRDVRKRIGDLIFSEYNKDRLEGDNDKDRLEEGVSNRDRLEGDSNRDRLEEGDSNRDRLEEGVSNRDSTSKQQGDANMDSGLKGDNDSTIKQHPLSNSTNKQHPISTTFISFDLKDVITLSLLKGDFINAYDLALKSKEQHPLIYTILLCMNKEEIKVKIKELRNKTKNDKIHLLLCVLCNEYKYVVDNVVLEQWYVVLYLLCYIDVCYDEYSELLTILGDRLSNSRLEGVSDKVSSVKGDNNSTIKEEGVNNSTSKEEGVNYMDKEQHPINNSTDEQHPFTNNSTKEQHPINNSTDEQHPFTNNTYTYYSLICYLLAGNLKKYFKVRNNEFEIPKSVFKVIETLKKYGSVVGECYTMGGVNDSILMREYSKYNKVSYKDRVEGVSSKVSKMEVRGVSGKNNILEGVSNSTGGLKGVIEPTNALHPFNNNTYKQQGVGNTPYKQHPFTPTPQHPVTPSIPKPLTRQYTPPIPNTSNTGNIPTSSISSMPSTNTPSISPSNIPPIPPTTNIPTKPHTYGQLRNSKTYGQLNSKITPPLNTTNTTPFNNKEDNIRTTGYTKPIDTNISSSMGSGYVKPLNRTVPLYNKPISPPLSTSSNIGVSSTNTYPSPPPTNPSPTTNTTTNINNNPPHTNTNTTDIINTIDKRVLLIKRLASKKKGLIYKNKINECLRRLECYNNINKNDIPIDILNKLKEVLYIVSEEEVLLCEEEKRLCDLRDVWYEKVRCVCEDIVRCYGGVKGVDVWVVGIVGLLQIGLSDRGLIGRSCVVGLLQIGLSDMGNKVDIISKDKVGVLVKIVKIIFYYFIGKYKVSIKGLFLYIYK</sequence>
<organism evidence="6 7">
    <name type="scientific">Hamiltosporidium tvaerminnensis</name>
    <dbReference type="NCBI Taxonomy" id="1176355"/>
    <lineage>
        <taxon>Eukaryota</taxon>
        <taxon>Fungi</taxon>
        <taxon>Fungi incertae sedis</taxon>
        <taxon>Microsporidia</taxon>
        <taxon>Dubosqiidae</taxon>
        <taxon>Hamiltosporidium</taxon>
    </lineage>
</organism>
<dbReference type="InterPro" id="IPR036322">
    <property type="entry name" value="WD40_repeat_dom_sf"/>
</dbReference>
<dbReference type="InterPro" id="IPR015943">
    <property type="entry name" value="WD40/YVTN_repeat-like_dom_sf"/>
</dbReference>
<protein>
    <recommendedName>
        <fullName evidence="8">Protein transport protein SEC31</fullName>
    </recommendedName>
</protein>
<dbReference type="VEuPathDB" id="MicrosporidiaDB:CWI37_0695p0020"/>
<dbReference type="GO" id="GO:0030127">
    <property type="term" value="C:COPII vesicle coat"/>
    <property type="evidence" value="ECO:0007669"/>
    <property type="project" value="TreeGrafter"/>
</dbReference>
<keyword evidence="4" id="KW-0653">Protein transport</keyword>
<evidence type="ECO:0000256" key="3">
    <source>
        <dbReference type="ARBA" id="ARBA00022737"/>
    </source>
</evidence>
<accession>A0A4Q9L3X4</accession>
<evidence type="ECO:0000256" key="2">
    <source>
        <dbReference type="ARBA" id="ARBA00022574"/>
    </source>
</evidence>
<dbReference type="Gene3D" id="1.25.40.1030">
    <property type="match status" value="1"/>
</dbReference>
<feature type="compositionally biased region" description="Polar residues" evidence="5">
    <location>
        <begin position="976"/>
        <end position="985"/>
    </location>
</feature>